<keyword evidence="8" id="KW-0675">Receptor</keyword>
<name>A0A3B1KE09_ASTMX</name>
<dbReference type="Proteomes" id="UP000018467">
    <property type="component" value="Unassembled WGS sequence"/>
</dbReference>
<keyword evidence="2" id="KW-1003">Cell membrane</keyword>
<reference evidence="12" key="4">
    <citation type="submission" date="2025-09" db="UniProtKB">
        <authorList>
            <consortium name="Ensembl"/>
        </authorList>
    </citation>
    <scope>IDENTIFICATION</scope>
</reference>
<sequence length="315" mass="35895">MCDPCVYGTKALHCVEHMLSINDSLAIFSDYSEFLAPLKAFLGELYSELSIPVAKLLSLYMIPQISSTSSSPALSDKSRYASFFRVIPSDVHQTKALAKFMKYFKWDWVGVVNLDDDYGKPALEKFLNNSKEENICIAFQEELPNYHTANQNMNSAIKEVADKIQTFENATVVLLIVRPEHVKMIFQEIIKRNITRIWISSDVWSTARYLMKMEGINRVGEIFGLTFLTGNIPGFKDYLQNLTIPPGVRNDYIWEYKQIRFNCSQQSEHTSPSACNVTDPQEQNDDHLLRAVDLTGAYGQRSAVLCFSSRHQETS</sequence>
<keyword evidence="4" id="KW-0732">Signal</keyword>
<keyword evidence="10" id="KW-0807">Transducer</keyword>
<dbReference type="Bgee" id="ENSAMXG00000036619">
    <property type="expression patterns" value="Expressed in pharyngeal gill and 2 other cell types or tissues"/>
</dbReference>
<dbReference type="FunFam" id="3.40.50.2300:FF:000016">
    <property type="entry name" value="Taste 1 receptor member 2"/>
    <property type="match status" value="1"/>
</dbReference>
<evidence type="ECO:0000256" key="1">
    <source>
        <dbReference type="ARBA" id="ARBA00004651"/>
    </source>
</evidence>
<protein>
    <recommendedName>
        <fullName evidence="11">Receptor ligand binding region domain-containing protein</fullName>
    </recommendedName>
</protein>
<keyword evidence="9" id="KW-0325">Glycoprotein</keyword>
<dbReference type="STRING" id="7994.ENSAMXP00000052733"/>
<dbReference type="PRINTS" id="PR00248">
    <property type="entry name" value="GPCRMGR"/>
</dbReference>
<reference evidence="13" key="1">
    <citation type="submission" date="2013-03" db="EMBL/GenBank/DDBJ databases">
        <authorList>
            <person name="Jeffery W."/>
            <person name="Warren W."/>
            <person name="Wilson R.K."/>
        </authorList>
    </citation>
    <scope>NUCLEOTIDE SEQUENCE</scope>
    <source>
        <strain evidence="13">female</strain>
    </source>
</reference>
<evidence type="ECO:0000256" key="3">
    <source>
        <dbReference type="ARBA" id="ARBA00022692"/>
    </source>
</evidence>
<dbReference type="GO" id="GO:0005886">
    <property type="term" value="C:plasma membrane"/>
    <property type="evidence" value="ECO:0007669"/>
    <property type="project" value="UniProtKB-SubCell"/>
</dbReference>
<evidence type="ECO:0000259" key="11">
    <source>
        <dbReference type="Pfam" id="PF01094"/>
    </source>
</evidence>
<evidence type="ECO:0000256" key="2">
    <source>
        <dbReference type="ARBA" id="ARBA00022475"/>
    </source>
</evidence>
<dbReference type="InterPro" id="IPR028082">
    <property type="entry name" value="Peripla_BP_I"/>
</dbReference>
<evidence type="ECO:0000256" key="9">
    <source>
        <dbReference type="ARBA" id="ARBA00023180"/>
    </source>
</evidence>
<dbReference type="InterPro" id="IPR000068">
    <property type="entry name" value="GPCR_3_Ca_sens_rcpt-rel"/>
</dbReference>
<evidence type="ECO:0000313" key="13">
    <source>
        <dbReference type="Proteomes" id="UP000018467"/>
    </source>
</evidence>
<evidence type="ECO:0000256" key="5">
    <source>
        <dbReference type="ARBA" id="ARBA00022989"/>
    </source>
</evidence>
<dbReference type="SUPFAM" id="SSF53822">
    <property type="entry name" value="Periplasmic binding protein-like I"/>
    <property type="match status" value="1"/>
</dbReference>
<keyword evidence="7" id="KW-0472">Membrane</keyword>
<keyword evidence="6" id="KW-0297">G-protein coupled receptor</keyword>
<comment type="subcellular location">
    <subcellularLocation>
        <location evidence="1">Cell membrane</location>
        <topology evidence="1">Multi-pass membrane protein</topology>
    </subcellularLocation>
</comment>
<dbReference type="InterPro" id="IPR000337">
    <property type="entry name" value="GPCR_3"/>
</dbReference>
<dbReference type="InterPro" id="IPR001828">
    <property type="entry name" value="ANF_lig-bd_rcpt"/>
</dbReference>
<evidence type="ECO:0000256" key="6">
    <source>
        <dbReference type="ARBA" id="ARBA00023040"/>
    </source>
</evidence>
<keyword evidence="3" id="KW-0812">Transmembrane</keyword>
<evidence type="ECO:0000256" key="8">
    <source>
        <dbReference type="ARBA" id="ARBA00023170"/>
    </source>
</evidence>
<dbReference type="PANTHER" id="PTHR24061">
    <property type="entry name" value="CALCIUM-SENSING RECEPTOR-RELATED"/>
    <property type="match status" value="1"/>
</dbReference>
<reference evidence="13" key="2">
    <citation type="journal article" date="2014" name="Nat. Commun.">
        <title>The cavefish genome reveals candidate genes for eye loss.</title>
        <authorList>
            <person name="McGaugh S.E."/>
            <person name="Gross J.B."/>
            <person name="Aken B."/>
            <person name="Blin M."/>
            <person name="Borowsky R."/>
            <person name="Chalopin D."/>
            <person name="Hinaux H."/>
            <person name="Jeffery W.R."/>
            <person name="Keene A."/>
            <person name="Ma L."/>
            <person name="Minx P."/>
            <person name="Murphy D."/>
            <person name="O'Quin K.E."/>
            <person name="Retaux S."/>
            <person name="Rohner N."/>
            <person name="Searle S.M."/>
            <person name="Stahl B.A."/>
            <person name="Tabin C."/>
            <person name="Volff J.N."/>
            <person name="Yoshizawa M."/>
            <person name="Warren W.C."/>
        </authorList>
    </citation>
    <scope>NUCLEOTIDE SEQUENCE [LARGE SCALE GENOMIC DNA]</scope>
    <source>
        <strain evidence="13">female</strain>
    </source>
</reference>
<dbReference type="GeneTree" id="ENSGT00940000166171"/>
<dbReference type="InParanoid" id="A0A3B1KE09"/>
<dbReference type="Gene3D" id="3.40.50.2300">
    <property type="match status" value="2"/>
</dbReference>
<feature type="domain" description="Receptor ligand binding region" evidence="11">
    <location>
        <begin position="34"/>
        <end position="254"/>
    </location>
</feature>
<evidence type="ECO:0000313" key="12">
    <source>
        <dbReference type="Ensembl" id="ENSAMXP00000052733.1"/>
    </source>
</evidence>
<dbReference type="Pfam" id="PF01094">
    <property type="entry name" value="ANF_receptor"/>
    <property type="match status" value="1"/>
</dbReference>
<evidence type="ECO:0000256" key="10">
    <source>
        <dbReference type="ARBA" id="ARBA00023224"/>
    </source>
</evidence>
<reference evidence="12" key="3">
    <citation type="submission" date="2025-08" db="UniProtKB">
        <authorList>
            <consortium name="Ensembl"/>
        </authorList>
    </citation>
    <scope>IDENTIFICATION</scope>
</reference>
<dbReference type="Ensembl" id="ENSAMXT00000042215.1">
    <property type="protein sequence ID" value="ENSAMXP00000052733.1"/>
    <property type="gene ID" value="ENSAMXG00000036619.1"/>
</dbReference>
<keyword evidence="5" id="KW-1133">Transmembrane helix</keyword>
<dbReference type="AlphaFoldDB" id="A0A3B1KE09"/>
<evidence type="ECO:0000256" key="7">
    <source>
        <dbReference type="ARBA" id="ARBA00023136"/>
    </source>
</evidence>
<dbReference type="GO" id="GO:0004930">
    <property type="term" value="F:G protein-coupled receptor activity"/>
    <property type="evidence" value="ECO:0007669"/>
    <property type="project" value="UniProtKB-KW"/>
</dbReference>
<proteinExistence type="predicted"/>
<dbReference type="PRINTS" id="PR00592">
    <property type="entry name" value="CASENSINGR"/>
</dbReference>
<accession>A0A3B1KE09</accession>
<evidence type="ECO:0000256" key="4">
    <source>
        <dbReference type="ARBA" id="ARBA00022729"/>
    </source>
</evidence>
<dbReference type="PANTHER" id="PTHR24061:SF506">
    <property type="entry name" value="G-PROTEIN COUPLED RECEPTOR FAMILY C GROUP 6 MEMBER A-LIKE PRECURSOR"/>
    <property type="match status" value="1"/>
</dbReference>
<keyword evidence="13" id="KW-1185">Reference proteome</keyword>
<organism evidence="12 13">
    <name type="scientific">Astyanax mexicanus</name>
    <name type="common">Blind cave fish</name>
    <name type="synonym">Astyanax fasciatus mexicanus</name>
    <dbReference type="NCBI Taxonomy" id="7994"/>
    <lineage>
        <taxon>Eukaryota</taxon>
        <taxon>Metazoa</taxon>
        <taxon>Chordata</taxon>
        <taxon>Craniata</taxon>
        <taxon>Vertebrata</taxon>
        <taxon>Euteleostomi</taxon>
        <taxon>Actinopterygii</taxon>
        <taxon>Neopterygii</taxon>
        <taxon>Teleostei</taxon>
        <taxon>Ostariophysi</taxon>
        <taxon>Characiformes</taxon>
        <taxon>Characoidei</taxon>
        <taxon>Acestrorhamphidae</taxon>
        <taxon>Acestrorhamphinae</taxon>
        <taxon>Astyanax</taxon>
    </lineage>
</organism>